<dbReference type="RefSeq" id="WP_093912310.1">
    <property type="nucleotide sequence ID" value="NZ_FONL01000001.1"/>
</dbReference>
<proteinExistence type="predicted"/>
<reference evidence="1 2" key="1">
    <citation type="submission" date="2016-10" db="EMBL/GenBank/DDBJ databases">
        <authorList>
            <person name="de Groot N.N."/>
        </authorList>
    </citation>
    <scope>NUCLEOTIDE SEQUENCE [LARGE SCALE GENOMIC DNA]</scope>
    <source>
        <strain evidence="1 2">DSM 9236</strain>
    </source>
</reference>
<dbReference type="AlphaFoldDB" id="A0A1I1X7B3"/>
<dbReference type="CDD" id="cd10912">
    <property type="entry name" value="PIN_YacP-like"/>
    <property type="match status" value="1"/>
</dbReference>
<dbReference type="PANTHER" id="PTHR34547:SF1">
    <property type="entry name" value="YACP-LIKE NYN DOMAIN PROTEIN"/>
    <property type="match status" value="1"/>
</dbReference>
<dbReference type="InterPro" id="IPR010298">
    <property type="entry name" value="YacP-like"/>
</dbReference>
<protein>
    <recommendedName>
        <fullName evidence="3">NYN domain-containing protein</fullName>
    </recommendedName>
</protein>
<sequence>MKEYYLVDGYNVINNWQDFAGTRDTDLEHARDMLIDRVAEFSSFHGYNAVVVFDAMDAKGPEATEHIRGCTVIYTAEQETADSWIERETYQIARKGIKVFVVTSDKAEQDSVLGSGALRISAREFREIYYKTKKEIKEKIDKLPGSSGRRELGGRIDGDVASHLERLRRG</sequence>
<gene>
    <name evidence="1" type="ORF">SAMN05216245_101102</name>
</gene>
<dbReference type="Pfam" id="PF05991">
    <property type="entry name" value="NYN_YacP"/>
    <property type="match status" value="1"/>
</dbReference>
<dbReference type="STRING" id="1123323.SAMN05216245_101102"/>
<dbReference type="PANTHER" id="PTHR34547">
    <property type="entry name" value="YACP-LIKE NYN DOMAIN PROTEIN"/>
    <property type="match status" value="1"/>
</dbReference>
<evidence type="ECO:0000313" key="1">
    <source>
        <dbReference type="EMBL" id="SFE03284.1"/>
    </source>
</evidence>
<dbReference type="OrthoDB" id="9792160at2"/>
<dbReference type="Proteomes" id="UP000198896">
    <property type="component" value="Unassembled WGS sequence"/>
</dbReference>
<name>A0A1I1X7B3_9FIRM</name>
<evidence type="ECO:0000313" key="2">
    <source>
        <dbReference type="Proteomes" id="UP000198896"/>
    </source>
</evidence>
<keyword evidence="2" id="KW-1185">Reference proteome</keyword>
<organism evidence="1 2">
    <name type="scientific">Succiniclasticum ruminis DSM 9236</name>
    <dbReference type="NCBI Taxonomy" id="1123323"/>
    <lineage>
        <taxon>Bacteria</taxon>
        <taxon>Bacillati</taxon>
        <taxon>Bacillota</taxon>
        <taxon>Negativicutes</taxon>
        <taxon>Acidaminococcales</taxon>
        <taxon>Acidaminococcaceae</taxon>
        <taxon>Succiniclasticum</taxon>
    </lineage>
</organism>
<dbReference type="EMBL" id="FONL01000001">
    <property type="protein sequence ID" value="SFE03284.1"/>
    <property type="molecule type" value="Genomic_DNA"/>
</dbReference>
<evidence type="ECO:0008006" key="3">
    <source>
        <dbReference type="Google" id="ProtNLM"/>
    </source>
</evidence>
<accession>A0A1I1X7B3</accession>